<comment type="caution">
    <text evidence="1">The sequence shown here is derived from an EMBL/GenBank/DDBJ whole genome shotgun (WGS) entry which is preliminary data.</text>
</comment>
<organism evidence="1 2">
    <name type="scientific">Kickxella alabastrina</name>
    <dbReference type="NCBI Taxonomy" id="61397"/>
    <lineage>
        <taxon>Eukaryota</taxon>
        <taxon>Fungi</taxon>
        <taxon>Fungi incertae sedis</taxon>
        <taxon>Zoopagomycota</taxon>
        <taxon>Kickxellomycotina</taxon>
        <taxon>Kickxellomycetes</taxon>
        <taxon>Kickxellales</taxon>
        <taxon>Kickxellaceae</taxon>
        <taxon>Kickxella</taxon>
    </lineage>
</organism>
<gene>
    <name evidence="1" type="ORF">LPJ66_002231</name>
</gene>
<keyword evidence="2" id="KW-1185">Reference proteome</keyword>
<reference evidence="1" key="1">
    <citation type="submission" date="2022-07" db="EMBL/GenBank/DDBJ databases">
        <title>Phylogenomic reconstructions and comparative analyses of Kickxellomycotina fungi.</title>
        <authorList>
            <person name="Reynolds N.K."/>
            <person name="Stajich J.E."/>
            <person name="Barry K."/>
            <person name="Grigoriev I.V."/>
            <person name="Crous P."/>
            <person name="Smith M.E."/>
        </authorList>
    </citation>
    <scope>NUCLEOTIDE SEQUENCE</scope>
    <source>
        <strain evidence="1">Benny 63K</strain>
    </source>
</reference>
<protein>
    <submittedName>
        <fullName evidence="1">Uncharacterized protein</fullName>
    </submittedName>
</protein>
<evidence type="ECO:0000313" key="2">
    <source>
        <dbReference type="Proteomes" id="UP001150581"/>
    </source>
</evidence>
<accession>A0ACC1IR46</accession>
<proteinExistence type="predicted"/>
<sequence length="185" mass="19966">MKIFAAISTLVALSSAAQYSVSIDKDAGLVYTNTKCGKNYCIDSNFNGLHTYTAFNGNEHFLRILMSFNFPSGIKNVSDIEECVLALPKPVTKSPNNHYYNLFVRKLDADFSASNVTARNAPKAGEVINQTTGDNKNAPPRINITAACKAAANRKLGLVIDASGIPVTIKSKAGGSDTRLYIRTK</sequence>
<evidence type="ECO:0000313" key="1">
    <source>
        <dbReference type="EMBL" id="KAJ1899258.1"/>
    </source>
</evidence>
<dbReference type="EMBL" id="JANBPG010000168">
    <property type="protein sequence ID" value="KAJ1899258.1"/>
    <property type="molecule type" value="Genomic_DNA"/>
</dbReference>
<dbReference type="Proteomes" id="UP001150581">
    <property type="component" value="Unassembled WGS sequence"/>
</dbReference>
<name>A0ACC1IR46_9FUNG</name>